<evidence type="ECO:0000256" key="10">
    <source>
        <dbReference type="PIRSR" id="PIRSR601019-1"/>
    </source>
</evidence>
<dbReference type="GO" id="GO:0007188">
    <property type="term" value="P:adenylate cyclase-modulating G protein-coupled receptor signaling pathway"/>
    <property type="evidence" value="ECO:0007669"/>
    <property type="project" value="TreeGrafter"/>
</dbReference>
<dbReference type="InterPro" id="IPR011025">
    <property type="entry name" value="GproteinA_insert"/>
</dbReference>
<keyword evidence="2" id="KW-0519">Myristate</keyword>
<keyword evidence="8" id="KW-0807">Transducer</keyword>
<evidence type="ECO:0000256" key="6">
    <source>
        <dbReference type="ARBA" id="ARBA00023134"/>
    </source>
</evidence>
<evidence type="ECO:0000256" key="11">
    <source>
        <dbReference type="PIRSR" id="PIRSR601019-2"/>
    </source>
</evidence>
<dbReference type="PRINTS" id="PR00440">
    <property type="entry name" value="GPROTEINA12"/>
</dbReference>
<keyword evidence="9" id="KW-0449">Lipoprotein</keyword>
<dbReference type="Gene3D" id="1.10.400.10">
    <property type="entry name" value="GI Alpha 1, domain 2-like"/>
    <property type="match status" value="1"/>
</dbReference>
<keyword evidence="12" id="KW-0472">Membrane</keyword>
<keyword evidence="14" id="KW-1185">Reference proteome</keyword>
<feature type="binding site" evidence="10">
    <location>
        <begin position="203"/>
        <end position="207"/>
    </location>
    <ligand>
        <name>GTP</name>
        <dbReference type="ChEBI" id="CHEBI:37565"/>
    </ligand>
</feature>
<dbReference type="EMBL" id="BPLR01011914">
    <property type="protein sequence ID" value="GIY49928.1"/>
    <property type="molecule type" value="Genomic_DNA"/>
</dbReference>
<dbReference type="Proteomes" id="UP001054945">
    <property type="component" value="Unassembled WGS sequence"/>
</dbReference>
<evidence type="ECO:0000256" key="12">
    <source>
        <dbReference type="SAM" id="Phobius"/>
    </source>
</evidence>
<dbReference type="SUPFAM" id="SSF52540">
    <property type="entry name" value="P-loop containing nucleoside triphosphate hydrolases"/>
    <property type="match status" value="1"/>
</dbReference>
<dbReference type="GO" id="GO:0046872">
    <property type="term" value="F:metal ion binding"/>
    <property type="evidence" value="ECO:0007669"/>
    <property type="project" value="UniProtKB-KW"/>
</dbReference>
<evidence type="ECO:0000256" key="1">
    <source>
        <dbReference type="ARBA" id="ARBA00011356"/>
    </source>
</evidence>
<feature type="binding site" evidence="10">
    <location>
        <begin position="286"/>
        <end position="289"/>
    </location>
    <ligand>
        <name>GTP</name>
        <dbReference type="ChEBI" id="CHEBI:37565"/>
    </ligand>
</feature>
<dbReference type="InterPro" id="IPR027417">
    <property type="entry name" value="P-loop_NTPase"/>
</dbReference>
<dbReference type="GO" id="GO:0005834">
    <property type="term" value="C:heterotrimeric G-protein complex"/>
    <property type="evidence" value="ECO:0007669"/>
    <property type="project" value="TreeGrafter"/>
</dbReference>
<evidence type="ECO:0000256" key="8">
    <source>
        <dbReference type="ARBA" id="ARBA00023224"/>
    </source>
</evidence>
<dbReference type="Gene3D" id="3.40.50.300">
    <property type="entry name" value="P-loop containing nucleotide triphosphate hydrolases"/>
    <property type="match status" value="1"/>
</dbReference>
<dbReference type="PANTHER" id="PTHR10218">
    <property type="entry name" value="GTP-BINDING PROTEIN ALPHA SUBUNIT"/>
    <property type="match status" value="1"/>
</dbReference>
<keyword evidence="7" id="KW-0564">Palmitate</keyword>
<protein>
    <submittedName>
        <fullName evidence="13">Guanine nucleotide-binding protein G(O) subunit alpha</fullName>
    </submittedName>
</protein>
<keyword evidence="12" id="KW-0812">Transmembrane</keyword>
<reference evidence="13 14" key="1">
    <citation type="submission" date="2021-06" db="EMBL/GenBank/DDBJ databases">
        <title>Caerostris extrusa draft genome.</title>
        <authorList>
            <person name="Kono N."/>
            <person name="Arakawa K."/>
        </authorList>
    </citation>
    <scope>NUCLEOTIDE SEQUENCE [LARGE SCALE GENOMIC DNA]</scope>
</reference>
<dbReference type="Pfam" id="PF00503">
    <property type="entry name" value="G-alpha"/>
    <property type="match status" value="1"/>
</dbReference>
<evidence type="ECO:0000256" key="5">
    <source>
        <dbReference type="ARBA" id="ARBA00022842"/>
    </source>
</evidence>
<comment type="subunit">
    <text evidence="1">G proteins are composed of 3 units; alpha, beta and gamma. The alpha chain contains the guanine nucleotide binding site.</text>
</comment>
<dbReference type="PROSITE" id="PS51882">
    <property type="entry name" value="G_ALPHA"/>
    <property type="match status" value="1"/>
</dbReference>
<dbReference type="InterPro" id="IPR000469">
    <property type="entry name" value="Gprotein_alpha_12/13"/>
</dbReference>
<dbReference type="FunFam" id="1.10.400.10:FF:000007">
    <property type="entry name" value="Guanine nucleotide-binding protein subunit alpha"/>
    <property type="match status" value="1"/>
</dbReference>
<dbReference type="FunFam" id="3.40.50.300:FF:000692">
    <property type="entry name" value="Guanine nucleotide-binding protein subunit alpha"/>
    <property type="match status" value="1"/>
</dbReference>
<name>A0AAV4TU52_CAEEX</name>
<feature type="binding site" evidence="11">
    <location>
        <position position="49"/>
    </location>
    <ligand>
        <name>Mg(2+)</name>
        <dbReference type="ChEBI" id="CHEBI:18420"/>
    </ligand>
</feature>
<organism evidence="13 14">
    <name type="scientific">Caerostris extrusa</name>
    <name type="common">Bark spider</name>
    <name type="synonym">Caerostris bankana</name>
    <dbReference type="NCBI Taxonomy" id="172846"/>
    <lineage>
        <taxon>Eukaryota</taxon>
        <taxon>Metazoa</taxon>
        <taxon>Ecdysozoa</taxon>
        <taxon>Arthropoda</taxon>
        <taxon>Chelicerata</taxon>
        <taxon>Arachnida</taxon>
        <taxon>Araneae</taxon>
        <taxon>Araneomorphae</taxon>
        <taxon>Entelegynae</taxon>
        <taxon>Araneoidea</taxon>
        <taxon>Araneidae</taxon>
        <taxon>Caerostris</taxon>
    </lineage>
</organism>
<feature type="binding site" evidence="11">
    <location>
        <position position="184"/>
    </location>
    <ligand>
        <name>Mg(2+)</name>
        <dbReference type="ChEBI" id="CHEBI:18420"/>
    </ligand>
</feature>
<dbReference type="GO" id="GO:0031683">
    <property type="term" value="F:G-protein beta/gamma-subunit complex binding"/>
    <property type="evidence" value="ECO:0007669"/>
    <property type="project" value="InterPro"/>
</dbReference>
<dbReference type="SMART" id="SM00275">
    <property type="entry name" value="G_alpha"/>
    <property type="match status" value="1"/>
</dbReference>
<keyword evidence="5 11" id="KW-0460">Magnesium</keyword>
<evidence type="ECO:0000256" key="9">
    <source>
        <dbReference type="ARBA" id="ARBA00023288"/>
    </source>
</evidence>
<keyword evidence="4 10" id="KW-0547">Nucleotide-binding</keyword>
<dbReference type="GO" id="GO:0003924">
    <property type="term" value="F:GTPase activity"/>
    <property type="evidence" value="ECO:0007669"/>
    <property type="project" value="InterPro"/>
</dbReference>
<feature type="binding site" evidence="10">
    <location>
        <begin position="178"/>
        <end position="184"/>
    </location>
    <ligand>
        <name>GTP</name>
        <dbReference type="ChEBI" id="CHEBI:37565"/>
    </ligand>
</feature>
<evidence type="ECO:0000256" key="7">
    <source>
        <dbReference type="ARBA" id="ARBA00023139"/>
    </source>
</evidence>
<dbReference type="PANTHER" id="PTHR10218:SF231">
    <property type="entry name" value="GUANINE NUCLEOTIDE BINDING PROTEIN (G PROTEIN) ALPHA V1"/>
    <property type="match status" value="1"/>
</dbReference>
<evidence type="ECO:0000256" key="3">
    <source>
        <dbReference type="ARBA" id="ARBA00022723"/>
    </source>
</evidence>
<dbReference type="PRINTS" id="PR00318">
    <property type="entry name" value="GPROTEINA"/>
</dbReference>
<feature type="binding site" evidence="10">
    <location>
        <begin position="153"/>
        <end position="154"/>
    </location>
    <ligand>
        <name>GTP</name>
        <dbReference type="ChEBI" id="CHEBI:37565"/>
    </ligand>
</feature>
<dbReference type="GO" id="GO:0001664">
    <property type="term" value="F:G protein-coupled receptor binding"/>
    <property type="evidence" value="ECO:0007669"/>
    <property type="project" value="InterPro"/>
</dbReference>
<evidence type="ECO:0000313" key="14">
    <source>
        <dbReference type="Proteomes" id="UP001054945"/>
    </source>
</evidence>
<comment type="caution">
    <text evidence="13">The sequence shown here is derived from an EMBL/GenBank/DDBJ whole genome shotgun (WGS) entry which is preliminary data.</text>
</comment>
<dbReference type="CDD" id="cd00066">
    <property type="entry name" value="G-alpha"/>
    <property type="match status" value="1"/>
</dbReference>
<dbReference type="SUPFAM" id="SSF47895">
    <property type="entry name" value="Transducin (alpha subunit), insertion domain"/>
    <property type="match status" value="1"/>
</dbReference>
<dbReference type="GO" id="GO:0005525">
    <property type="term" value="F:GTP binding"/>
    <property type="evidence" value="ECO:0007669"/>
    <property type="project" value="UniProtKB-KW"/>
</dbReference>
<dbReference type="AlphaFoldDB" id="A0AAV4TU52"/>
<dbReference type="GO" id="GO:0007266">
    <property type="term" value="P:Rho protein signal transduction"/>
    <property type="evidence" value="ECO:0007669"/>
    <property type="project" value="InterPro"/>
</dbReference>
<evidence type="ECO:0000256" key="2">
    <source>
        <dbReference type="ARBA" id="ARBA00022707"/>
    </source>
</evidence>
<evidence type="ECO:0000313" key="13">
    <source>
        <dbReference type="EMBL" id="GIY49928.1"/>
    </source>
</evidence>
<dbReference type="GO" id="GO:0005737">
    <property type="term" value="C:cytoplasm"/>
    <property type="evidence" value="ECO:0007669"/>
    <property type="project" value="TreeGrafter"/>
</dbReference>
<proteinExistence type="predicted"/>
<keyword evidence="6 10" id="KW-0342">GTP-binding</keyword>
<dbReference type="InterPro" id="IPR001019">
    <property type="entry name" value="Gprotein_alpha_su"/>
</dbReference>
<feature type="transmembrane region" description="Helical" evidence="12">
    <location>
        <begin position="261"/>
        <end position="285"/>
    </location>
</feature>
<gene>
    <name evidence="13" type="ORF">CEXT_283671</name>
</gene>
<sequence>MGACLSLDEEERRAQLRSEEIDKQLAELAKQERNVIKILLLGAGESGKSTLVKQMKIIHSDGFTIDELKSFKPTVLDNILSSMKYVLTGMGILRINLENAKNKVHAQTILSCQCCFDEKYVMLPFIASALRSLWADKGVRLAVARGYEYELNDSALYLFEGMDRICSEKYVPTATDVLRARVRTTGIIETHFKINDFVIRMFDIGGQRSERRKWIQCFDDVGALLFVVALSGYDMVLQEDNAVNRLQESLQLFSSICNNRFSLILLLFFFVIVFCMIFVFQILFLNKLDLFREKILYSGRHLRYYMPDYDGPDYDVDSGALFAQHKFQAQNKHTGKVIYPHFTTATDTSNVQVVFQVVMDTIVRENLKTATLL</sequence>
<dbReference type="FunFam" id="3.40.50.300:FF:002307">
    <property type="entry name" value="Guanine nucleotide-binding protein G(k) subunit alpha"/>
    <property type="match status" value="1"/>
</dbReference>
<evidence type="ECO:0000256" key="4">
    <source>
        <dbReference type="ARBA" id="ARBA00022741"/>
    </source>
</evidence>
<dbReference type="GO" id="GO:0007010">
    <property type="term" value="P:cytoskeleton organization"/>
    <property type="evidence" value="ECO:0007669"/>
    <property type="project" value="UniProtKB-ARBA"/>
</dbReference>
<keyword evidence="12" id="KW-1133">Transmembrane helix</keyword>
<feature type="binding site" evidence="10">
    <location>
        <position position="345"/>
    </location>
    <ligand>
        <name>GTP</name>
        <dbReference type="ChEBI" id="CHEBI:37565"/>
    </ligand>
</feature>
<feature type="binding site" evidence="10">
    <location>
        <begin position="45"/>
        <end position="50"/>
    </location>
    <ligand>
        <name>GTP</name>
        <dbReference type="ChEBI" id="CHEBI:37565"/>
    </ligand>
</feature>
<keyword evidence="3 11" id="KW-0479">Metal-binding</keyword>
<accession>A0AAV4TU52</accession>